<dbReference type="AlphaFoldDB" id="A0A1G1VM35"/>
<keyword evidence="2" id="KW-0235">DNA replication</keyword>
<evidence type="ECO:0000256" key="2">
    <source>
        <dbReference type="HAMAP-Rule" id="MF_00984"/>
    </source>
</evidence>
<comment type="subunit">
    <text evidence="2">Homotetramer.</text>
</comment>
<feature type="short sequence motif" description="Important for interaction with partner proteins" evidence="2">
    <location>
        <begin position="180"/>
        <end position="185"/>
    </location>
</feature>
<dbReference type="GO" id="GO:0006281">
    <property type="term" value="P:DNA repair"/>
    <property type="evidence" value="ECO:0007669"/>
    <property type="project" value="UniProtKB-UniRule"/>
</dbReference>
<keyword evidence="2" id="KW-0233">DNA recombination</keyword>
<feature type="compositionally biased region" description="Basic and acidic residues" evidence="4">
    <location>
        <begin position="156"/>
        <end position="173"/>
    </location>
</feature>
<feature type="compositionally biased region" description="Acidic residues" evidence="4">
    <location>
        <begin position="174"/>
        <end position="185"/>
    </location>
</feature>
<dbReference type="CDD" id="cd04496">
    <property type="entry name" value="SSB_OBF"/>
    <property type="match status" value="1"/>
</dbReference>
<comment type="caution">
    <text evidence="2">Lacks conserved residue(s) required for the propagation of feature annotation.</text>
</comment>
<dbReference type="GO" id="GO:0009295">
    <property type="term" value="C:nucleoid"/>
    <property type="evidence" value="ECO:0007669"/>
    <property type="project" value="TreeGrafter"/>
</dbReference>
<evidence type="ECO:0000256" key="3">
    <source>
        <dbReference type="RuleBase" id="RU000524"/>
    </source>
</evidence>
<evidence type="ECO:0000313" key="5">
    <source>
        <dbReference type="EMBL" id="OGY16465.1"/>
    </source>
</evidence>
<dbReference type="EMBL" id="MHCI01000015">
    <property type="protein sequence ID" value="OGY16465.1"/>
    <property type="molecule type" value="Genomic_DNA"/>
</dbReference>
<keyword evidence="2" id="KW-0234">DNA repair</keyword>
<dbReference type="NCBIfam" id="TIGR00621">
    <property type="entry name" value="ssb"/>
    <property type="match status" value="1"/>
</dbReference>
<name>A0A1G1VM35_9BACT</name>
<dbReference type="InterPro" id="IPR012340">
    <property type="entry name" value="NA-bd_OB-fold"/>
</dbReference>
<comment type="caution">
    <text evidence="5">The sequence shown here is derived from an EMBL/GenBank/DDBJ whole genome shotgun (WGS) entry which is preliminary data.</text>
</comment>
<dbReference type="PANTHER" id="PTHR10302:SF27">
    <property type="entry name" value="SINGLE-STRANDED DNA-BINDING PROTEIN"/>
    <property type="match status" value="1"/>
</dbReference>
<proteinExistence type="inferred from homology"/>
<dbReference type="GO" id="GO:0003697">
    <property type="term" value="F:single-stranded DNA binding"/>
    <property type="evidence" value="ECO:0007669"/>
    <property type="project" value="UniProtKB-UniRule"/>
</dbReference>
<dbReference type="GO" id="GO:0006310">
    <property type="term" value="P:DNA recombination"/>
    <property type="evidence" value="ECO:0007669"/>
    <property type="project" value="UniProtKB-UniRule"/>
</dbReference>
<reference evidence="5 6" key="1">
    <citation type="journal article" date="2016" name="Nat. Commun.">
        <title>Thousands of microbial genomes shed light on interconnected biogeochemical processes in an aquifer system.</title>
        <authorList>
            <person name="Anantharaman K."/>
            <person name="Brown C.T."/>
            <person name="Hug L.A."/>
            <person name="Sharon I."/>
            <person name="Castelle C.J."/>
            <person name="Probst A.J."/>
            <person name="Thomas B.C."/>
            <person name="Singh A."/>
            <person name="Wilkins M.J."/>
            <person name="Karaoz U."/>
            <person name="Brodie E.L."/>
            <person name="Williams K.H."/>
            <person name="Hubbard S.S."/>
            <person name="Banfield J.F."/>
        </authorList>
    </citation>
    <scope>NUCLEOTIDE SEQUENCE [LARGE SCALE GENOMIC DNA]</scope>
</reference>
<feature type="compositionally biased region" description="Low complexity" evidence="4">
    <location>
        <begin position="146"/>
        <end position="155"/>
    </location>
</feature>
<evidence type="ECO:0000313" key="6">
    <source>
        <dbReference type="Proteomes" id="UP000179069"/>
    </source>
</evidence>
<accession>A0A1G1VM35</accession>
<protein>
    <recommendedName>
        <fullName evidence="2 3">Single-stranded DNA-binding protein</fullName>
        <shortName evidence="2">SSB</shortName>
    </recommendedName>
</protein>
<dbReference type="PROSITE" id="PS50935">
    <property type="entry name" value="SSB"/>
    <property type="match status" value="1"/>
</dbReference>
<dbReference type="Pfam" id="PF00436">
    <property type="entry name" value="SSB"/>
    <property type="match status" value="1"/>
</dbReference>
<dbReference type="InterPro" id="IPR011344">
    <property type="entry name" value="ssDNA-bd"/>
</dbReference>
<comment type="function">
    <text evidence="2">Plays an important role in DNA replication, recombination and repair. Binds to ssDNA and to an array of partner proteins to recruit them to their sites of action during DNA metabolism.</text>
</comment>
<dbReference type="PANTHER" id="PTHR10302">
    <property type="entry name" value="SINGLE-STRANDED DNA-BINDING PROTEIN"/>
    <property type="match status" value="1"/>
</dbReference>
<dbReference type="Proteomes" id="UP000179069">
    <property type="component" value="Unassembled WGS sequence"/>
</dbReference>
<dbReference type="GO" id="GO:0006260">
    <property type="term" value="P:DNA replication"/>
    <property type="evidence" value="ECO:0007669"/>
    <property type="project" value="UniProtKB-UniRule"/>
</dbReference>
<dbReference type="HAMAP" id="MF_00984">
    <property type="entry name" value="SSB"/>
    <property type="match status" value="1"/>
</dbReference>
<dbReference type="Gene3D" id="2.40.50.140">
    <property type="entry name" value="Nucleic acid-binding proteins"/>
    <property type="match status" value="1"/>
</dbReference>
<dbReference type="SUPFAM" id="SSF50249">
    <property type="entry name" value="Nucleic acid-binding proteins"/>
    <property type="match status" value="1"/>
</dbReference>
<keyword evidence="2" id="KW-0227">DNA damage</keyword>
<organism evidence="5 6">
    <name type="scientific">Candidatus Chisholmbacteria bacterium RIFCSPHIGHO2_01_FULL_49_18</name>
    <dbReference type="NCBI Taxonomy" id="1797590"/>
    <lineage>
        <taxon>Bacteria</taxon>
        <taxon>Candidatus Chisholmiibacteriota</taxon>
    </lineage>
</organism>
<keyword evidence="1 2" id="KW-0238">DNA-binding</keyword>
<feature type="region of interest" description="Disordered" evidence="4">
    <location>
        <begin position="113"/>
        <end position="185"/>
    </location>
</feature>
<evidence type="ECO:0000256" key="4">
    <source>
        <dbReference type="SAM" id="MobiDB-lite"/>
    </source>
</evidence>
<dbReference type="InterPro" id="IPR000424">
    <property type="entry name" value="Primosome_PriB/ssb"/>
</dbReference>
<evidence type="ECO:0000256" key="1">
    <source>
        <dbReference type="ARBA" id="ARBA00023125"/>
    </source>
</evidence>
<gene>
    <name evidence="5" type="ORF">A2785_02100</name>
</gene>
<sequence>MSARSLNQVMLIGNLTRDPELRYTPQGTAVCTFGIATNRQWTPADGGERQEEVEYHRIVAWAKLAEICAQILHKGRKVFVEGRLQTRTWTGQDGQERNTTEIVIDTMIALGPPKAGMPEGTEEFDSTVPAPAAKAATDTGSEEPSEAAQESAGPKAAKEKPIKKAADIKKAPGESDEVSEDDIPF</sequence>